<keyword evidence="2" id="KW-1185">Reference proteome</keyword>
<sequence length="64" mass="7015">MFPSRSITSNFFIPKISSGISPLISLKGSDKTLSSESFGIAYDNLPINLALPIKQLFLIPNPYN</sequence>
<reference evidence="1" key="2">
    <citation type="submission" date="2020-06" db="EMBL/GenBank/DDBJ databases">
        <title>Helianthus annuus Genome sequencing and assembly Release 2.</title>
        <authorList>
            <person name="Gouzy J."/>
            <person name="Langlade N."/>
            <person name="Munos S."/>
        </authorList>
    </citation>
    <scope>NUCLEOTIDE SEQUENCE</scope>
    <source>
        <tissue evidence="1">Leaves</tissue>
    </source>
</reference>
<accession>A0A9K3DGL0</accession>
<dbReference type="EMBL" id="MNCJ02000332">
    <property type="protein sequence ID" value="KAF5754935.1"/>
    <property type="molecule type" value="Genomic_DNA"/>
</dbReference>
<dbReference type="Proteomes" id="UP000215914">
    <property type="component" value="Unassembled WGS sequence"/>
</dbReference>
<evidence type="ECO:0000313" key="2">
    <source>
        <dbReference type="Proteomes" id="UP000215914"/>
    </source>
</evidence>
<reference evidence="1" key="1">
    <citation type="journal article" date="2017" name="Nature">
        <title>The sunflower genome provides insights into oil metabolism, flowering and Asterid evolution.</title>
        <authorList>
            <person name="Badouin H."/>
            <person name="Gouzy J."/>
            <person name="Grassa C.J."/>
            <person name="Murat F."/>
            <person name="Staton S.E."/>
            <person name="Cottret L."/>
            <person name="Lelandais-Briere C."/>
            <person name="Owens G.L."/>
            <person name="Carrere S."/>
            <person name="Mayjonade B."/>
            <person name="Legrand L."/>
            <person name="Gill N."/>
            <person name="Kane N.C."/>
            <person name="Bowers J.E."/>
            <person name="Hubner S."/>
            <person name="Bellec A."/>
            <person name="Berard A."/>
            <person name="Berges H."/>
            <person name="Blanchet N."/>
            <person name="Boniface M.C."/>
            <person name="Brunel D."/>
            <person name="Catrice O."/>
            <person name="Chaidir N."/>
            <person name="Claudel C."/>
            <person name="Donnadieu C."/>
            <person name="Faraut T."/>
            <person name="Fievet G."/>
            <person name="Helmstetter N."/>
            <person name="King M."/>
            <person name="Knapp S.J."/>
            <person name="Lai Z."/>
            <person name="Le Paslier M.C."/>
            <person name="Lippi Y."/>
            <person name="Lorenzon L."/>
            <person name="Mandel J.R."/>
            <person name="Marage G."/>
            <person name="Marchand G."/>
            <person name="Marquand E."/>
            <person name="Bret-Mestries E."/>
            <person name="Morien E."/>
            <person name="Nambeesan S."/>
            <person name="Nguyen T."/>
            <person name="Pegot-Espagnet P."/>
            <person name="Pouilly N."/>
            <person name="Raftis F."/>
            <person name="Sallet E."/>
            <person name="Schiex T."/>
            <person name="Thomas J."/>
            <person name="Vandecasteele C."/>
            <person name="Vares D."/>
            <person name="Vear F."/>
            <person name="Vautrin S."/>
            <person name="Crespi M."/>
            <person name="Mangin B."/>
            <person name="Burke J.M."/>
            <person name="Salse J."/>
            <person name="Munos S."/>
            <person name="Vincourt P."/>
            <person name="Rieseberg L.H."/>
            <person name="Langlade N.B."/>
        </authorList>
    </citation>
    <scope>NUCLEOTIDE SEQUENCE</scope>
    <source>
        <tissue evidence="1">Leaves</tissue>
    </source>
</reference>
<dbReference type="Gramene" id="mRNA:HanXRQr2_Chr17g0796921">
    <property type="protein sequence ID" value="CDS:HanXRQr2_Chr17g0796921.1"/>
    <property type="gene ID" value="HanXRQr2_Chr17g0796921"/>
</dbReference>
<gene>
    <name evidence="1" type="ORF">HanXRQr2_Chr17g0796921</name>
</gene>
<comment type="caution">
    <text evidence="1">The sequence shown here is derived from an EMBL/GenBank/DDBJ whole genome shotgun (WGS) entry which is preliminary data.</text>
</comment>
<dbReference type="AlphaFoldDB" id="A0A9K3DGL0"/>
<evidence type="ECO:0000313" key="1">
    <source>
        <dbReference type="EMBL" id="KAF5754935.1"/>
    </source>
</evidence>
<name>A0A9K3DGL0_HELAN</name>
<proteinExistence type="predicted"/>
<protein>
    <submittedName>
        <fullName evidence="1">Uncharacterized protein</fullName>
    </submittedName>
</protein>
<organism evidence="1 2">
    <name type="scientific">Helianthus annuus</name>
    <name type="common">Common sunflower</name>
    <dbReference type="NCBI Taxonomy" id="4232"/>
    <lineage>
        <taxon>Eukaryota</taxon>
        <taxon>Viridiplantae</taxon>
        <taxon>Streptophyta</taxon>
        <taxon>Embryophyta</taxon>
        <taxon>Tracheophyta</taxon>
        <taxon>Spermatophyta</taxon>
        <taxon>Magnoliopsida</taxon>
        <taxon>eudicotyledons</taxon>
        <taxon>Gunneridae</taxon>
        <taxon>Pentapetalae</taxon>
        <taxon>asterids</taxon>
        <taxon>campanulids</taxon>
        <taxon>Asterales</taxon>
        <taxon>Asteraceae</taxon>
        <taxon>Asteroideae</taxon>
        <taxon>Heliantheae alliance</taxon>
        <taxon>Heliantheae</taxon>
        <taxon>Helianthus</taxon>
    </lineage>
</organism>